<feature type="chain" id="PRO_5035786249" evidence="19">
    <location>
        <begin position="23"/>
        <end position="3538"/>
    </location>
</feature>
<feature type="disulfide bond" evidence="14">
    <location>
        <begin position="2154"/>
        <end position="2169"/>
    </location>
</feature>
<feature type="disulfide bond" evidence="14">
    <location>
        <begin position="1351"/>
        <end position="1366"/>
    </location>
</feature>
<dbReference type="PROSITE" id="PS01186">
    <property type="entry name" value="EGF_2"/>
    <property type="match status" value="3"/>
</dbReference>
<dbReference type="Pfam" id="PF00057">
    <property type="entry name" value="Ldl_recept_a"/>
    <property type="match status" value="41"/>
</dbReference>
<evidence type="ECO:0000256" key="14">
    <source>
        <dbReference type="PROSITE-ProRule" id="PRU00124"/>
    </source>
</evidence>
<dbReference type="GO" id="GO:0005509">
    <property type="term" value="F:calcium ion binding"/>
    <property type="evidence" value="ECO:0007669"/>
    <property type="project" value="InterPro"/>
</dbReference>
<dbReference type="PROSITE" id="PS50068">
    <property type="entry name" value="LDLRA_2"/>
    <property type="match status" value="47"/>
</dbReference>
<dbReference type="PROSITE" id="PS00010">
    <property type="entry name" value="ASX_HYDROXYL"/>
    <property type="match status" value="2"/>
</dbReference>
<feature type="disulfide bond" evidence="14">
    <location>
        <begin position="1942"/>
        <end position="1957"/>
    </location>
</feature>
<feature type="disulfide bond" evidence="14">
    <location>
        <begin position="2487"/>
        <end position="2502"/>
    </location>
</feature>
<dbReference type="FunFam" id="4.10.400.10:FF:000045">
    <property type="entry name" value="Low-density lipoprotein receptor-related protein 2"/>
    <property type="match status" value="1"/>
</dbReference>
<dbReference type="SUPFAM" id="SSF57424">
    <property type="entry name" value="LDL receptor-like module"/>
    <property type="match status" value="45"/>
</dbReference>
<evidence type="ECO:0000256" key="11">
    <source>
        <dbReference type="ARBA" id="ARBA00023170"/>
    </source>
</evidence>
<evidence type="ECO:0000313" key="22">
    <source>
        <dbReference type="EMBL" id="KAG9263458.1"/>
    </source>
</evidence>
<evidence type="ECO:0000256" key="2">
    <source>
        <dbReference type="ARBA" id="ARBA00004308"/>
    </source>
</evidence>
<keyword evidence="16" id="KW-0862">Zinc</keyword>
<feature type="disulfide bond" evidence="14">
    <location>
        <begin position="2115"/>
        <end position="2130"/>
    </location>
</feature>
<feature type="disulfide bond" evidence="14">
    <location>
        <begin position="1571"/>
        <end position="1586"/>
    </location>
</feature>
<comment type="caution">
    <text evidence="22">The sequence shown here is derived from an EMBL/GenBank/DDBJ whole genome shotgun (WGS) entry which is preliminary data.</text>
</comment>
<feature type="disulfide bond" evidence="14">
    <location>
        <begin position="1661"/>
        <end position="1676"/>
    </location>
</feature>
<feature type="disulfide bond" evidence="14">
    <location>
        <begin position="2409"/>
        <end position="2424"/>
    </location>
</feature>
<feature type="domain" description="C3H1-type" evidence="21">
    <location>
        <begin position="2492"/>
        <end position="2521"/>
    </location>
</feature>
<feature type="region of interest" description="Disordered" evidence="17">
    <location>
        <begin position="2201"/>
        <end position="2220"/>
    </location>
</feature>
<feature type="disulfide bond" evidence="14">
    <location>
        <begin position="139"/>
        <end position="151"/>
    </location>
</feature>
<dbReference type="Gene3D" id="2.120.10.30">
    <property type="entry name" value="TolB, C-terminal domain"/>
    <property type="match status" value="4"/>
</dbReference>
<dbReference type="Pfam" id="PF00058">
    <property type="entry name" value="Ldl_recept_b"/>
    <property type="match status" value="1"/>
</dbReference>
<feature type="repeat" description="LDL-receptor class B" evidence="15">
    <location>
        <begin position="2844"/>
        <end position="2887"/>
    </location>
</feature>
<keyword evidence="11 22" id="KW-0675">Receptor</keyword>
<evidence type="ECO:0000256" key="5">
    <source>
        <dbReference type="ARBA" id="ARBA00022692"/>
    </source>
</evidence>
<dbReference type="PROSITE" id="PS01209">
    <property type="entry name" value="LDLRA_1"/>
    <property type="match status" value="15"/>
</dbReference>
<dbReference type="PROSITE" id="PS50026">
    <property type="entry name" value="EGF_3"/>
    <property type="match status" value="3"/>
</dbReference>
<dbReference type="SMART" id="SM00181">
    <property type="entry name" value="EGF"/>
    <property type="match status" value="16"/>
</dbReference>
<feature type="disulfide bond" evidence="14">
    <location>
        <begin position="121"/>
        <end position="136"/>
    </location>
</feature>
<feature type="disulfide bond" evidence="14">
    <location>
        <begin position="146"/>
        <end position="164"/>
    </location>
</feature>
<dbReference type="InterPro" id="IPR000742">
    <property type="entry name" value="EGF"/>
</dbReference>
<dbReference type="PROSITE" id="PS00022">
    <property type="entry name" value="EGF_1"/>
    <property type="match status" value="1"/>
</dbReference>
<feature type="disulfide bond" evidence="14">
    <location>
        <begin position="1257"/>
        <end position="1272"/>
    </location>
</feature>
<dbReference type="FunFam" id="2.120.10.30:FF:000241">
    <property type="entry name" value="Low-density lipoprotein receptor-related protein 6"/>
    <property type="match status" value="1"/>
</dbReference>
<sequence length="3538" mass="386406">MALLRLCTVAAVLSLFLATGFSEGCGIGRWQCDDGQCIPRKWRCDGTGDCLDGSDEMDCSCPQEDFECTDASMCVTKNAVCDGRPQCTDGSDELYCNQSSGCLPGDWSCRNRICIPQQLRCNGEDDCGDGSDEEGCGPCGELNVRCPNGTCLAIEERCDGVAQCSDGSDEPVTCGKTCALKNGGCSHSCTDQPWGALCSCASGMKLSSNGAKCVDIDECAQPYGPCMHTCVNKKGSFQCRCNQGFKLQNNVCQAQGNATKLLTTMKGLIGLVSVEAKTFKTLFAVDRDPVALAFDLAHNVFYWADGNGNIYMVEDQKNTLLYSGHGGIRSLAFEWLHGQLYWANSKLKGIYTGAPDGSAYSKVTSKDTDPTDLVLLPMKSSMFWINRGPNDEVTIEKAGMDGSMHTTLVIVTAQSPRSLTLDVAAQRLYWISDFKMSIETIKVDGTGRYTFREFFKGRRAQNLAVFNGWIYWADEKRLWQAPQNQPDQKNFVLKAALPILTAYHQQQQPQAPCPCRKAQCQLCLPSLGMPSGFMCSCPKDQLPVAEGSCQSLKLAYARSTNIYTLEYTEDGPVNSLLFSASEEVEAFDVDWKRGLVVWTNLTGQLKVGLLVEGRSEYVATLKPACAIRIDQRTGNVYWVSCDALSIGATHIILPDHSVSKQLHQAGGEIVDLFVDWQRGQLYWLEGSQIINMKLSLMGGNAKSIYSFEEKSVSQLVLDRKANSFLWSSENELQVLSLLKKRAYSAGKEWTIPNRIVAAYEPYMVTMINDVITPWRRQDGMRLQSVPLGRGVVGVIVALRELNQGDASSHSHGPCRSPSVVCKGTSVCLSQTQLCDGKKDCPDGSDEASCGGVCPNQGDFQCKDKTKCIGSYLVCDGHSHCADGSDEVGCPTVSAPTSTAAPLRCRFGSKLCTDGSECVLLSHVCDGEVDCKDGSDEEGCEQRCKAHQFHCAHGRMCIDKKLVCDGTPQCQDRSDEMGCFTKSEGCSHHCDDRTRCIPESFLCDGERDCTDGSDEAGCPSAYVASSDKSSTGPTCYPPSLTCERTSLCINQSQLCDEKFDCPDGFDELFCLHSCSHPGNFLCKNKRKCIEEALVCDGRSDCPDGSDEVSCPACPLHCDDWTVCLSSQQFCDDRMDCRDGVDERNCNNNQPKPVGSSPLKCSPGFKPCKDGSECVLYSHVCDGEKDCQDGSDEGDCESKCNKDQFQCAHGRKCIDKKLVCDGTPQCQDRSDELSCITRSEHCHHHCDNNTRCIPDNFLCDGDVDCTDGSDEADCTSLTTAVFPSYKPQAKPSCESPSIMCEGTSVCVSQSQLCDGKFDCPDGFDELFCLQACSHPGQFLCKNKRKCIEEALVCDGRSDCPDGSDEVSCPACPLHCDDWSVCLSSQQFCDYRMDCRDGADERNCDKGSKTATGTSGLVCPLGLKPCLDASECILHRHVCDGEKDCRDGSDEENCDHRCNKGQFQCTNGKLCIDRKQVCDGTAHCPDHSDEVDCCSLQCDKNRCIPEKLLCDGERDCVDGADEADCSRNNESVESVKPSSNDVSTLLSAYQSPACERPSVLCEGTRLCVSQTQLCDGKPDCPDGSDEKSCIDTCTHIGNFRCKDSGRCIEGYLVCNGRLDCVDGSDEVGCPAVAPETANKTPLWCRLGSRLCKDGSDCVLLSHVCDGERDCKDGSDEDGCDLQCSPGQFQCIRGKRCIDKKQVCDGTPQCQDGSDESGCWKPTRICALRCDQNSRCIPEVFICNGKKDCWDGSDESDCGNSAVHLLCKSPSVPCLGSTQCISQLQLCDGRKDCADGSDERPCITKCPYNGSDYLCKDRRKCVDVKQVCDGHFHCTDGSDEVGCPTVAAETTTPAGPLKCRLGLKACKDGSQCILYSHVCDGEVDCKDGSDEEGCDVNCRTGERVKSKSIAVNNNYDDKNTCINFFFSPGQFQCAHGKKCIDAKLVCDGKPQCQDRSDELGCFTRTKSCSHHCDNRTRCIPETFLCDGETDCADGSDEADCGYPTQVSSCASPSVLCRGGKLCVSSSQVCDGKRDCPDGFDEELCVKRCPKSGQFLCKDRRRCIDKYQVCDGHSHCADGSDEVGCPTVSAPTSTAAPLRCRFGSKLCTDGSECILLSHVCDGEVDCKDGSDEEGCERLCKAHQFRCAHGRMCIDKNLVCDGTPQCQDRSDEMGCFTKSEGCSHHCDDRTRCIPESFLCDGERDCTDGSDEAGCSSDTKTSSYKPSPEVNCKYPSVKCEGTSLCISQSQMCDGKVDCPDQSDERFCMQACSDPGQFLCKNKRKCIEKMFVCNGHSDCTDGSDELQCPPCPRRCDDRTMCLTNEQLCDGNVDCKDGSDERNCASGGGIAAGASPLKCRVGFKACLDGSECILYSHVCDGEKDCKDGSDEKDCEQQCKKGSFQCAHGKICIDMKQVCDGTPQCQDRSDELNCYERAEDCHHYCDNRTRCLPKTFICDGERDCFDGTDEVGCAPEPCSIGSFQCSSGQCVSTKLRCDGHADCRDHSDEKSCRRPPHCPLGDRCPRSHECLLKEWRCDGHKDCANGSDEKNCKTRSVQCGELQWWCTSGTQCVPTSWRCDGTKDCKDQSDEAGCGKAECPSHLFQCRSEGCVNPGLVCNGISDCVDGSDEGLGCLSSNCSRSRMQQCEHYCVNTPQGERCVCRAGFRLQADGVSCVDVDECTEIKPSVCSHKCHNTHGSYACQCSPGFLLEPDGSTCKSPEEPHLLAAVQNELLFKDLRSGNLQLLLPPGQTPIFSLDYDLMEQKLFWVSLEEKTIKYAVHGDKGNIKPLIKGVKSDSIAIDWIGRNLYWLDGAAKQILAVRLGSSVVKPRNYIVILDEDLEQPRSLLLLPQKGLMLWSEIGNESRIERAGMDGSQRKVVLNRNLRWPVSLAIDIVTDRLYWTDMKLQCIGSATLAGEDVRFLQLTETSAPFSVAVFNDMVYWSDNRRRIIYGAHKTTGKNRTVILKRPGLPFGLKIVHPLMQPKIPNPCQALKCSHMCLLTSGSQAVCRCPDGLLLAEDRITCSSLEESASDSAFLLLLSPSVLTQIFTKNLPAKVELNQWPEHRAMALPGISEATGLDLVLRDGMLFLASQASVAQLQMDDSGLTRKGSPLQLSDDSVTALAVDWITHNLYWSSLKKPQLYVSSPDWKYTAVVIKAKLQDTTSITLHPPTGRLCFTAIELGGAGSLPQIFCAFMNGENRMVLWKKAQMPMSLTFSTQGSSLYWVDIAAAVIASVDIDGSNYREYKTGPPLIVSFAPSDNILFWVTLYNGTNTVWYSDGVQPKQMWFEVQTNIVALKAYSANSQKGSNLCAENNGGCSQLCLANPGGRTCRCTQGYLVVSKTQCVATLECPAGSKPCRNGHECLSSSKFCDHISDCPDGSDEEDCAYLNTNQGFKHRPPPPPQPSSSGSQGVAVPQDDILVRTLSGQSCDSDLCNGRGQCVIQEGEQSCRCVQGYSGTFCEVGGSRSSSVVLSVLFILGIVIVAAVLLRMRREKALRGLSIDKETLMKDIEDHEEPEEPEEQESSPQNFVNELYDPDKEEQATELVD</sequence>
<dbReference type="InterPro" id="IPR002172">
    <property type="entry name" value="LDrepeatLR_classA_rpt"/>
</dbReference>
<dbReference type="Proteomes" id="UP000752171">
    <property type="component" value="Unassembled WGS sequence"/>
</dbReference>
<dbReference type="SMART" id="SM00179">
    <property type="entry name" value="EGF_CA"/>
    <property type="match status" value="4"/>
</dbReference>
<keyword evidence="4" id="KW-0254">Endocytosis</keyword>
<proteinExistence type="predicted"/>
<dbReference type="Gene3D" id="4.10.1220.10">
    <property type="entry name" value="EGF-type module"/>
    <property type="match status" value="5"/>
</dbReference>
<feature type="region of interest" description="Disordered" evidence="17">
    <location>
        <begin position="3382"/>
        <end position="3403"/>
    </location>
</feature>
<feature type="disulfide bond" evidence="14">
    <location>
        <begin position="102"/>
        <end position="114"/>
    </location>
</feature>
<dbReference type="GO" id="GO:0042562">
    <property type="term" value="F:hormone binding"/>
    <property type="evidence" value="ECO:0007669"/>
    <property type="project" value="TreeGrafter"/>
</dbReference>
<dbReference type="InterPro" id="IPR001881">
    <property type="entry name" value="EGF-like_Ca-bd_dom"/>
</dbReference>
<feature type="disulfide bond" evidence="14">
    <location>
        <begin position="1311"/>
        <end position="1326"/>
    </location>
</feature>
<feature type="disulfide bond" evidence="14">
    <location>
        <begin position="1981"/>
        <end position="1996"/>
    </location>
</feature>
<evidence type="ECO:0000313" key="23">
    <source>
        <dbReference type="Proteomes" id="UP000752171"/>
    </source>
</evidence>
<keyword evidence="22" id="KW-0449">Lipoprotein</keyword>
<feature type="disulfide bond" evidence="14">
    <location>
        <begin position="2193"/>
        <end position="2208"/>
    </location>
</feature>
<dbReference type="InterPro" id="IPR049883">
    <property type="entry name" value="NOTCH1_EGF-like"/>
</dbReference>
<dbReference type="FunFam" id="2.10.25.10:FF:000010">
    <property type="entry name" value="Pro-epidermal growth factor"/>
    <property type="match status" value="1"/>
</dbReference>
<keyword evidence="9 18" id="KW-0472">Membrane</keyword>
<dbReference type="InterPro" id="IPR051221">
    <property type="entry name" value="LDLR-related"/>
</dbReference>
<feature type="compositionally biased region" description="Polar residues" evidence="17">
    <location>
        <begin position="2209"/>
        <end position="2218"/>
    </location>
</feature>
<dbReference type="Pfam" id="PF14670">
    <property type="entry name" value="FXa_inhibition"/>
    <property type="match status" value="1"/>
</dbReference>
<dbReference type="CDD" id="cd00054">
    <property type="entry name" value="EGF_CA"/>
    <property type="match status" value="1"/>
</dbReference>
<feature type="disulfide bond" evidence="14">
    <location>
        <begin position="2569"/>
        <end position="2584"/>
    </location>
</feature>
<feature type="disulfide bond" evidence="14">
    <location>
        <begin position="1436"/>
        <end position="1451"/>
    </location>
</feature>
<feature type="transmembrane region" description="Helical" evidence="18">
    <location>
        <begin position="3461"/>
        <end position="3479"/>
    </location>
</feature>
<feature type="disulfide bond" evidence="14">
    <location>
        <begin position="2589"/>
        <end position="2601"/>
    </location>
</feature>
<keyword evidence="3 13" id="KW-0245">EGF-like domain</keyword>
<evidence type="ECO:0000256" key="3">
    <source>
        <dbReference type="ARBA" id="ARBA00022536"/>
    </source>
</evidence>
<feature type="disulfide bond" evidence="14">
    <location>
        <begin position="963"/>
        <end position="978"/>
    </location>
</feature>
<organism evidence="22 23">
    <name type="scientific">Astyanax mexicanus</name>
    <name type="common">Blind cave fish</name>
    <name type="synonym">Astyanax fasciatus mexicanus</name>
    <dbReference type="NCBI Taxonomy" id="7994"/>
    <lineage>
        <taxon>Eukaryota</taxon>
        <taxon>Metazoa</taxon>
        <taxon>Chordata</taxon>
        <taxon>Craniata</taxon>
        <taxon>Vertebrata</taxon>
        <taxon>Euteleostomi</taxon>
        <taxon>Actinopterygii</taxon>
        <taxon>Neopterygii</taxon>
        <taxon>Teleostei</taxon>
        <taxon>Ostariophysi</taxon>
        <taxon>Characiformes</taxon>
        <taxon>Characoidei</taxon>
        <taxon>Acestrorhamphidae</taxon>
        <taxon>Acestrorhamphinae</taxon>
        <taxon>Astyanax</taxon>
    </lineage>
</organism>
<feature type="disulfide bond" evidence="14">
    <location>
        <begin position="2448"/>
        <end position="2463"/>
    </location>
</feature>
<protein>
    <submittedName>
        <fullName evidence="22">Low-density lipoprotein receptor-related protein 2-like</fullName>
    </submittedName>
</protein>
<feature type="disulfide bond" evidence="14">
    <location>
        <begin position="1700"/>
        <end position="1715"/>
    </location>
</feature>
<evidence type="ECO:0000259" key="21">
    <source>
        <dbReference type="PROSITE" id="PS50103"/>
    </source>
</evidence>
<keyword evidence="10 13" id="KW-1015">Disulfide bond</keyword>
<dbReference type="SUPFAM" id="SSF57196">
    <property type="entry name" value="EGF/Laminin"/>
    <property type="match status" value="2"/>
</dbReference>
<feature type="region of interest" description="Disordered" evidence="17">
    <location>
        <begin position="3497"/>
        <end position="3538"/>
    </location>
</feature>
<feature type="disulfide bond" evidence="14">
    <location>
        <begin position="1094"/>
        <end position="1109"/>
    </location>
</feature>
<feature type="disulfide bond" evidence="14">
    <location>
        <begin position="1179"/>
        <end position="1194"/>
    </location>
</feature>
<feature type="compositionally biased region" description="Acidic residues" evidence="17">
    <location>
        <begin position="3503"/>
        <end position="3514"/>
    </location>
</feature>
<comment type="subcellular location">
    <subcellularLocation>
        <location evidence="2">Endomembrane system</location>
    </subcellularLocation>
    <subcellularLocation>
        <location evidence="1">Membrane</location>
        <topology evidence="1">Single-pass membrane protein</topology>
    </subcellularLocation>
</comment>
<dbReference type="Pfam" id="PF07645">
    <property type="entry name" value="EGF_CA"/>
    <property type="match status" value="2"/>
</dbReference>
<dbReference type="Gene3D" id="4.10.400.10">
    <property type="entry name" value="Low-density Lipoprotein Receptor"/>
    <property type="match status" value="40"/>
</dbReference>
<evidence type="ECO:0000256" key="4">
    <source>
        <dbReference type="ARBA" id="ARBA00022583"/>
    </source>
</evidence>
<feature type="domain" description="EGF-like" evidence="20">
    <location>
        <begin position="3416"/>
        <end position="3452"/>
    </location>
</feature>
<dbReference type="EMBL" id="JAICCE010000020">
    <property type="protein sequence ID" value="KAG9263458.1"/>
    <property type="molecule type" value="Genomic_DNA"/>
</dbReference>
<accession>A0A8T2KV72</accession>
<feature type="disulfide bond" evidence="14">
    <location>
        <begin position="2508"/>
        <end position="2520"/>
    </location>
</feature>
<feature type="domain" description="EGF-like" evidence="20">
    <location>
        <begin position="2667"/>
        <end position="2708"/>
    </location>
</feature>
<feature type="disulfide bond" evidence="14">
    <location>
        <begin position="2596"/>
        <end position="2614"/>
    </location>
</feature>
<evidence type="ECO:0000256" key="8">
    <source>
        <dbReference type="ARBA" id="ARBA00022989"/>
    </source>
</evidence>
<keyword evidence="7" id="KW-0677">Repeat</keyword>
<feature type="domain" description="EGF-like" evidence="20">
    <location>
        <begin position="215"/>
        <end position="253"/>
    </location>
</feature>
<feature type="disulfide bond" evidence="14">
    <location>
        <begin position="1875"/>
        <end position="1890"/>
    </location>
</feature>
<feature type="disulfide bond" evidence="14">
    <location>
        <begin position="44"/>
        <end position="59"/>
    </location>
</feature>
<feature type="disulfide bond" evidence="14">
    <location>
        <begin position="2065"/>
        <end position="2080"/>
    </location>
</feature>
<feature type="disulfide bond" evidence="14">
    <location>
        <begin position="81"/>
        <end position="96"/>
    </location>
</feature>
<feature type="disulfide bond" evidence="14">
    <location>
        <begin position="834"/>
        <end position="849"/>
    </location>
</feature>
<dbReference type="Gene3D" id="2.10.25.10">
    <property type="entry name" value="Laminin"/>
    <property type="match status" value="4"/>
</dbReference>
<keyword evidence="16" id="KW-0479">Metal-binding</keyword>
<keyword evidence="8 18" id="KW-1133">Transmembrane helix</keyword>
<dbReference type="InterPro" id="IPR036055">
    <property type="entry name" value="LDL_receptor-like_sf"/>
</dbReference>
<feature type="disulfide bond" evidence="14">
    <location>
        <begin position="25"/>
        <end position="37"/>
    </location>
</feature>
<dbReference type="InterPro" id="IPR009030">
    <property type="entry name" value="Growth_fac_rcpt_cys_sf"/>
</dbReference>
<evidence type="ECO:0000256" key="15">
    <source>
        <dbReference type="PROSITE-ProRule" id="PRU00461"/>
    </source>
</evidence>
<dbReference type="PRINTS" id="PR00261">
    <property type="entry name" value="LDLRECEPTOR"/>
</dbReference>
<dbReference type="PROSITE" id="PS51120">
    <property type="entry name" value="LDLRB"/>
    <property type="match status" value="1"/>
</dbReference>
<feature type="disulfide bond" evidence="14">
    <location>
        <begin position="924"/>
        <end position="939"/>
    </location>
</feature>
<evidence type="ECO:0000256" key="1">
    <source>
        <dbReference type="ARBA" id="ARBA00004167"/>
    </source>
</evidence>
<feature type="disulfide bond" evidence="14">
    <location>
        <begin position="1783"/>
        <end position="1798"/>
    </location>
</feature>
<dbReference type="PANTHER" id="PTHR22722">
    <property type="entry name" value="LOW-DENSITY LIPOPROTEIN RECEPTOR-RELATED PROTEIN 2-RELATED"/>
    <property type="match status" value="1"/>
</dbReference>
<evidence type="ECO:0000256" key="13">
    <source>
        <dbReference type="PROSITE-ProRule" id="PRU00076"/>
    </source>
</evidence>
<evidence type="ECO:0000256" key="19">
    <source>
        <dbReference type="SAM" id="SignalP"/>
    </source>
</evidence>
<feature type="disulfide bond" evidence="14">
    <location>
        <begin position="2245"/>
        <end position="2260"/>
    </location>
</feature>
<dbReference type="PANTHER" id="PTHR22722:SF12">
    <property type="entry name" value="EGF-LIKE DOMAIN-CONTAINING PROTEIN"/>
    <property type="match status" value="1"/>
</dbReference>
<feature type="disulfide bond" evidence="14">
    <location>
        <begin position="2320"/>
        <end position="2335"/>
    </location>
</feature>
<dbReference type="GO" id="GO:0043235">
    <property type="term" value="C:receptor complex"/>
    <property type="evidence" value="ECO:0007669"/>
    <property type="project" value="TreeGrafter"/>
</dbReference>
<feature type="disulfide bond" evidence="14">
    <location>
        <begin position="1218"/>
        <end position="1233"/>
    </location>
</feature>
<feature type="disulfide bond" evidence="14">
    <location>
        <begin position="2475"/>
        <end position="2493"/>
    </location>
</feature>
<keyword evidence="16" id="KW-0863">Zinc-finger</keyword>
<dbReference type="InterPro" id="IPR023415">
    <property type="entry name" value="LDLR_class-A_CS"/>
</dbReference>
<feature type="disulfide bond" evidence="14">
    <location>
        <begin position="2527"/>
        <end position="2542"/>
    </location>
</feature>
<dbReference type="InterPro" id="IPR006150">
    <property type="entry name" value="Cys_repeat_1"/>
</dbReference>
<feature type="disulfide bond" evidence="14">
    <location>
        <begin position="1739"/>
        <end position="1754"/>
    </location>
</feature>
<feature type="signal peptide" evidence="19">
    <location>
        <begin position="1"/>
        <end position="22"/>
    </location>
</feature>
<evidence type="ECO:0000256" key="16">
    <source>
        <dbReference type="PROSITE-ProRule" id="PRU00723"/>
    </source>
</evidence>
<feature type="disulfide bond" evidence="14">
    <location>
        <begin position="874"/>
        <end position="889"/>
    </location>
</feature>
<dbReference type="PROSITE" id="PS01187">
    <property type="entry name" value="EGF_CA"/>
    <property type="match status" value="2"/>
</dbReference>
<dbReference type="InterPro" id="IPR011042">
    <property type="entry name" value="6-blade_b-propeller_TolB-like"/>
</dbReference>
<keyword evidence="12" id="KW-0325">Glycoprotein</keyword>
<dbReference type="InterPro" id="IPR000152">
    <property type="entry name" value="EGF-type_Asp/Asn_hydroxyl_site"/>
</dbReference>
<evidence type="ECO:0000256" key="6">
    <source>
        <dbReference type="ARBA" id="ARBA00022729"/>
    </source>
</evidence>
<evidence type="ECO:0000259" key="20">
    <source>
        <dbReference type="PROSITE" id="PS50026"/>
    </source>
</evidence>
<feature type="disulfide bond" evidence="14">
    <location>
        <begin position="32"/>
        <end position="50"/>
    </location>
</feature>
<reference evidence="22 23" key="1">
    <citation type="submission" date="2021-07" db="EMBL/GenBank/DDBJ databases">
        <authorList>
            <person name="Imarazene B."/>
            <person name="Zahm M."/>
            <person name="Klopp C."/>
            <person name="Cabau C."/>
            <person name="Beille S."/>
            <person name="Jouanno E."/>
            <person name="Castinel A."/>
            <person name="Lluch J."/>
            <person name="Gil L."/>
            <person name="Kuchtly C."/>
            <person name="Lopez Roques C."/>
            <person name="Donnadieu C."/>
            <person name="Parrinello H."/>
            <person name="Journot L."/>
            <person name="Du K."/>
            <person name="Schartl M."/>
            <person name="Retaux S."/>
            <person name="Guiguen Y."/>
        </authorList>
    </citation>
    <scope>NUCLEOTIDE SEQUENCE [LARGE SCALE GENOMIC DNA]</scope>
    <source>
        <strain evidence="22">Pach_M1</strain>
        <tissue evidence="22">Testis</tissue>
    </source>
</reference>
<gene>
    <name evidence="22" type="primary">YL</name>
    <name evidence="22" type="ORF">AMEX_G23495</name>
</gene>
<feature type="disulfide bond" evidence="14">
    <location>
        <begin position="1824"/>
        <end position="1839"/>
    </location>
</feature>
<evidence type="ECO:0000256" key="10">
    <source>
        <dbReference type="ARBA" id="ARBA00023157"/>
    </source>
</evidence>
<dbReference type="SMART" id="SM00135">
    <property type="entry name" value="LY"/>
    <property type="match status" value="10"/>
</dbReference>
<feature type="disulfide bond" evidence="14">
    <location>
        <begin position="2468"/>
        <end position="2480"/>
    </location>
</feature>
<dbReference type="PROSITE" id="PS50103">
    <property type="entry name" value="ZF_C3H1"/>
    <property type="match status" value="1"/>
</dbReference>
<feature type="disulfide bond" evidence="14">
    <location>
        <begin position="1611"/>
        <end position="1626"/>
    </location>
</feature>
<dbReference type="SUPFAM" id="SSF57184">
    <property type="entry name" value="Growth factor receptor domain"/>
    <property type="match status" value="2"/>
</dbReference>
<dbReference type="InterPro" id="IPR000033">
    <property type="entry name" value="LDLR_classB_rpt"/>
</dbReference>
<keyword evidence="6 19" id="KW-0732">Signal</keyword>
<dbReference type="FunFam" id="4.10.400.10:FF:000065">
    <property type="entry name" value="Transmembrane protease serine 7"/>
    <property type="match status" value="1"/>
</dbReference>
<feature type="disulfide bond" evidence="14">
    <location>
        <begin position="1054"/>
        <end position="1069"/>
    </location>
</feature>
<dbReference type="GO" id="GO:0016324">
    <property type="term" value="C:apical plasma membrane"/>
    <property type="evidence" value="ECO:0007669"/>
    <property type="project" value="TreeGrafter"/>
</dbReference>
<keyword evidence="5 18" id="KW-0812">Transmembrane</keyword>
<comment type="caution">
    <text evidence="13">Lacks conserved residue(s) required for the propagation of feature annotation.</text>
</comment>
<name>A0A8T2KV72_ASTMX</name>
<evidence type="ECO:0000256" key="18">
    <source>
        <dbReference type="SAM" id="Phobius"/>
    </source>
</evidence>
<dbReference type="InterPro" id="IPR018097">
    <property type="entry name" value="EGF_Ca-bd_CS"/>
</dbReference>
<evidence type="ECO:0000256" key="17">
    <source>
        <dbReference type="SAM" id="MobiDB-lite"/>
    </source>
</evidence>
<feature type="zinc finger region" description="C3H1-type" evidence="16">
    <location>
        <begin position="2492"/>
        <end position="2521"/>
    </location>
</feature>
<dbReference type="SMART" id="SM00289">
    <property type="entry name" value="WR1"/>
    <property type="match status" value="5"/>
</dbReference>
<feature type="disulfide bond" evidence="14">
    <location>
        <begin position="1129"/>
        <end position="1144"/>
    </location>
</feature>
<evidence type="ECO:0000256" key="9">
    <source>
        <dbReference type="ARBA" id="ARBA00023136"/>
    </source>
</evidence>
<feature type="disulfide bond" evidence="14">
    <location>
        <begin position="1002"/>
        <end position="1017"/>
    </location>
</feature>
<feature type="disulfide bond" evidence="14">
    <location>
        <begin position="2370"/>
        <end position="2385"/>
    </location>
</feature>
<dbReference type="GO" id="GO:0012505">
    <property type="term" value="C:endomembrane system"/>
    <property type="evidence" value="ECO:0007669"/>
    <property type="project" value="UniProtKB-SubCell"/>
</dbReference>
<dbReference type="SUPFAM" id="SSF63825">
    <property type="entry name" value="YWTD domain"/>
    <property type="match status" value="3"/>
</dbReference>
<dbReference type="GO" id="GO:0006898">
    <property type="term" value="P:receptor-mediated endocytosis"/>
    <property type="evidence" value="ECO:0007669"/>
    <property type="project" value="TreeGrafter"/>
</dbReference>
<evidence type="ECO:0000256" key="12">
    <source>
        <dbReference type="ARBA" id="ARBA00023180"/>
    </source>
</evidence>
<dbReference type="CDD" id="cd00112">
    <property type="entry name" value="LDLa"/>
    <property type="match status" value="44"/>
</dbReference>
<feature type="disulfide bond" evidence="14">
    <location>
        <begin position="2285"/>
        <end position="2300"/>
    </location>
</feature>
<feature type="disulfide bond" evidence="14">
    <location>
        <begin position="1507"/>
        <end position="1522"/>
    </location>
</feature>
<dbReference type="InterPro" id="IPR000571">
    <property type="entry name" value="Znf_CCCH"/>
</dbReference>
<dbReference type="SMART" id="SM00192">
    <property type="entry name" value="LDLa"/>
    <property type="match status" value="47"/>
</dbReference>
<feature type="disulfide bond" evidence="14">
    <location>
        <begin position="1386"/>
        <end position="1401"/>
    </location>
</feature>
<dbReference type="GO" id="GO:0008270">
    <property type="term" value="F:zinc ion binding"/>
    <property type="evidence" value="ECO:0007669"/>
    <property type="project" value="UniProtKB-KW"/>
</dbReference>
<evidence type="ECO:0000256" key="7">
    <source>
        <dbReference type="ARBA" id="ARBA00022737"/>
    </source>
</evidence>
<feature type="disulfide bond" evidence="14">
    <location>
        <begin position="109"/>
        <end position="127"/>
    </location>
</feature>
<feature type="disulfide bond" evidence="13">
    <location>
        <begin position="3442"/>
        <end position="3451"/>
    </location>
</feature>
<feature type="disulfide bond" evidence="14">
    <location>
        <begin position="3361"/>
        <end position="3376"/>
    </location>
</feature>
<feature type="disulfide bond" evidence="14">
    <location>
        <begin position="2025"/>
        <end position="2040"/>
    </location>
</feature>